<evidence type="ECO:0000256" key="1">
    <source>
        <dbReference type="ARBA" id="ARBA00007924"/>
    </source>
</evidence>
<protein>
    <submittedName>
        <fullName evidence="5">AbrB/MazE/SpoVT family DNA-binding domain-containing protein</fullName>
    </submittedName>
    <submittedName>
        <fullName evidence="4">Antitoxin</fullName>
    </submittedName>
</protein>
<name>A0A127N0A8_9PSED</name>
<evidence type="ECO:0000259" key="3">
    <source>
        <dbReference type="PROSITE" id="PS51740"/>
    </source>
</evidence>
<comment type="similarity">
    <text evidence="1">Belongs to the VapB family.</text>
</comment>
<dbReference type="GO" id="GO:0003677">
    <property type="term" value="F:DNA binding"/>
    <property type="evidence" value="ECO:0007669"/>
    <property type="project" value="UniProtKB-UniRule"/>
</dbReference>
<dbReference type="EMBL" id="JARJLR010000327">
    <property type="protein sequence ID" value="MDF3844017.1"/>
    <property type="molecule type" value="Genomic_DNA"/>
</dbReference>
<dbReference type="KEGG" id="pcq:PcP3B5_54990"/>
<evidence type="ECO:0000313" key="5">
    <source>
        <dbReference type="EMBL" id="MDF3844017.1"/>
    </source>
</evidence>
<reference evidence="4 6" key="1">
    <citation type="submission" date="2016-05" db="EMBL/GenBank/DDBJ databases">
        <title>Genome Sequence of Pseudomonas citronellolis Strain SJTE-3, an Estrogens and Persistent Organic Pollutants degradation strain.</title>
        <authorList>
            <person name="Liang R."/>
        </authorList>
    </citation>
    <scope>NUCLEOTIDE SEQUENCE [LARGE SCALE GENOMIC DNA]</scope>
    <source>
        <strain evidence="4 6">SJTE-3</strain>
    </source>
</reference>
<dbReference type="InterPro" id="IPR037914">
    <property type="entry name" value="SpoVT-AbrB_sf"/>
</dbReference>
<sequence>MSSPTLPSRVFMNGNSQAVRIPQEFRLDASRVEIRRQANGDLVIHPLPEDRGEALLQALSGFDDEFIEALEEGQREQPPMQEREEL</sequence>
<dbReference type="InterPro" id="IPR051734">
    <property type="entry name" value="VapB_TA_antitoxins"/>
</dbReference>
<dbReference type="Proteomes" id="UP000077748">
    <property type="component" value="Chromosome"/>
</dbReference>
<keyword evidence="2 5" id="KW-0238">DNA-binding</keyword>
<dbReference type="Pfam" id="PF04014">
    <property type="entry name" value="MazE_antitoxin"/>
    <property type="match status" value="1"/>
</dbReference>
<evidence type="ECO:0000313" key="6">
    <source>
        <dbReference type="Proteomes" id="UP000077748"/>
    </source>
</evidence>
<reference evidence="5" key="2">
    <citation type="submission" date="2023-03" db="EMBL/GenBank/DDBJ databases">
        <title>Draft assemblies of triclosan tolerant bacteria isolated from returned activated sludge.</title>
        <authorList>
            <person name="Van Hamelsveld S."/>
        </authorList>
    </citation>
    <scope>NUCLEOTIDE SEQUENCE</scope>
    <source>
        <strain evidence="5">GW210015_S63</strain>
    </source>
</reference>
<dbReference type="EMBL" id="CP015878">
    <property type="protein sequence ID" value="ANI17578.1"/>
    <property type="molecule type" value="Genomic_DNA"/>
</dbReference>
<accession>A0A127N0A8</accession>
<dbReference type="GeneID" id="72998457"/>
<feature type="domain" description="SpoVT-AbrB" evidence="3">
    <location>
        <begin position="8"/>
        <end position="49"/>
    </location>
</feature>
<dbReference type="PROSITE" id="PS51740">
    <property type="entry name" value="SPOVT_ABRB"/>
    <property type="match status" value="1"/>
</dbReference>
<gene>
    <name evidence="4" type="ORF">A9C11_27920</name>
    <name evidence="5" type="ORF">P3W55_20085</name>
</gene>
<dbReference type="PANTHER" id="PTHR37550">
    <property type="entry name" value="ANTITOXIN VAPB1"/>
    <property type="match status" value="1"/>
</dbReference>
<dbReference type="RefSeq" id="WP_009613156.1">
    <property type="nucleotide sequence ID" value="NZ_BDGS01000001.1"/>
</dbReference>
<proteinExistence type="inferred from homology"/>
<dbReference type="SUPFAM" id="SSF89447">
    <property type="entry name" value="AbrB/MazE/MraZ-like"/>
    <property type="match status" value="1"/>
</dbReference>
<evidence type="ECO:0000313" key="4">
    <source>
        <dbReference type="EMBL" id="ANI17578.1"/>
    </source>
</evidence>
<dbReference type="PANTHER" id="PTHR37550:SF3">
    <property type="entry name" value="ANTITOXIN VAPB1"/>
    <property type="match status" value="1"/>
</dbReference>
<organism evidence="4 6">
    <name type="scientific">Pseudomonas citronellolis</name>
    <dbReference type="NCBI Taxonomy" id="53408"/>
    <lineage>
        <taxon>Bacteria</taxon>
        <taxon>Pseudomonadati</taxon>
        <taxon>Pseudomonadota</taxon>
        <taxon>Gammaproteobacteria</taxon>
        <taxon>Pseudomonadales</taxon>
        <taxon>Pseudomonadaceae</taxon>
        <taxon>Pseudomonas</taxon>
    </lineage>
</organism>
<dbReference type="Proteomes" id="UP001220662">
    <property type="component" value="Unassembled WGS sequence"/>
</dbReference>
<dbReference type="InterPro" id="IPR007159">
    <property type="entry name" value="SpoVT-AbrB_dom"/>
</dbReference>
<dbReference type="AlphaFoldDB" id="A0A127N0A8"/>
<dbReference type="Gene3D" id="2.10.260.10">
    <property type="match status" value="1"/>
</dbReference>
<dbReference type="STRING" id="53408.A9C11_27920"/>
<evidence type="ECO:0000256" key="2">
    <source>
        <dbReference type="PROSITE-ProRule" id="PRU01076"/>
    </source>
</evidence>